<keyword evidence="5" id="KW-0998">Cell outer membrane</keyword>
<name>A0ABS7F9Y9_9NEIS</name>
<evidence type="ECO:0000256" key="2">
    <source>
        <dbReference type="ARBA" id="ARBA00022729"/>
    </source>
</evidence>
<evidence type="ECO:0000256" key="6">
    <source>
        <dbReference type="ARBA" id="ARBA00023288"/>
    </source>
</evidence>
<organism evidence="7 8">
    <name type="scientific">Chromobacterium subtsugae</name>
    <dbReference type="NCBI Taxonomy" id="251747"/>
    <lineage>
        <taxon>Bacteria</taxon>
        <taxon>Pseudomonadati</taxon>
        <taxon>Pseudomonadota</taxon>
        <taxon>Betaproteobacteria</taxon>
        <taxon>Neisseriales</taxon>
        <taxon>Chromobacteriaceae</taxon>
        <taxon>Chromobacterium</taxon>
    </lineage>
</organism>
<accession>A0ABS7F9Y9</accession>
<keyword evidence="3" id="KW-0472">Membrane</keyword>
<dbReference type="EMBL" id="JAHDTB010000001">
    <property type="protein sequence ID" value="MBW8286134.1"/>
    <property type="molecule type" value="Genomic_DNA"/>
</dbReference>
<evidence type="ECO:0000256" key="5">
    <source>
        <dbReference type="ARBA" id="ARBA00023237"/>
    </source>
</evidence>
<evidence type="ECO:0000313" key="7">
    <source>
        <dbReference type="EMBL" id="MBW8286134.1"/>
    </source>
</evidence>
<dbReference type="PROSITE" id="PS51257">
    <property type="entry name" value="PROKAR_LIPOPROTEIN"/>
    <property type="match status" value="1"/>
</dbReference>
<keyword evidence="2" id="KW-0732">Signal</keyword>
<reference evidence="7 8" key="1">
    <citation type="submission" date="2021-05" db="EMBL/GenBank/DDBJ databases">
        <title>Draft Whole Genome Sequencing Of Biosensor Chromobacterium violaceum Strain CV026 Reveals A Regulatory RNA In Chromobacterium violaceum Phenotype Regulatory Network.</title>
        <authorList>
            <person name="Hong K.W."/>
            <person name="Chan K.G."/>
            <person name="Chang C.-Y."/>
        </authorList>
    </citation>
    <scope>NUCLEOTIDE SEQUENCE [LARGE SCALE GENOMIC DNA]</scope>
    <source>
        <strain evidence="7 8">ATCC 31532</strain>
    </source>
</reference>
<comment type="caution">
    <text evidence="7">The sequence shown here is derived from an EMBL/GenBank/DDBJ whole genome shotgun (WGS) entry which is preliminary data.</text>
</comment>
<keyword evidence="4" id="KW-0564">Palmitate</keyword>
<dbReference type="GeneID" id="89683630"/>
<dbReference type="NCBIfam" id="NF047847">
    <property type="entry name" value="SS_mature_LptM"/>
    <property type="match status" value="1"/>
</dbReference>
<dbReference type="RefSeq" id="WP_101527484.1">
    <property type="nucleotide sequence ID" value="NZ_CP142381.1"/>
</dbReference>
<keyword evidence="8" id="KW-1185">Reference proteome</keyword>
<evidence type="ECO:0000256" key="1">
    <source>
        <dbReference type="ARBA" id="ARBA00004459"/>
    </source>
</evidence>
<proteinExistence type="predicted"/>
<dbReference type="Proteomes" id="UP000711178">
    <property type="component" value="Unassembled WGS sequence"/>
</dbReference>
<dbReference type="Pfam" id="PF13627">
    <property type="entry name" value="LptM_cons"/>
    <property type="match status" value="1"/>
</dbReference>
<gene>
    <name evidence="7" type="ORF">KIF53_00610</name>
</gene>
<evidence type="ECO:0000256" key="4">
    <source>
        <dbReference type="ARBA" id="ARBA00023139"/>
    </source>
</evidence>
<comment type="subcellular location">
    <subcellularLocation>
        <location evidence="1">Cell outer membrane</location>
        <topology evidence="1">Lipid-anchor</topology>
    </subcellularLocation>
</comment>
<sequence>MRTLLACASLTLALAACGYKGPLVLPKAPPAHAAAPAPQAAAPAAASAAR</sequence>
<protein>
    <submittedName>
        <fullName evidence="7">Lipoprotein</fullName>
    </submittedName>
</protein>
<keyword evidence="6 7" id="KW-0449">Lipoprotein</keyword>
<dbReference type="InterPro" id="IPR032831">
    <property type="entry name" value="LptM_cons"/>
</dbReference>
<evidence type="ECO:0000256" key="3">
    <source>
        <dbReference type="ARBA" id="ARBA00023136"/>
    </source>
</evidence>
<evidence type="ECO:0000313" key="8">
    <source>
        <dbReference type="Proteomes" id="UP000711178"/>
    </source>
</evidence>